<dbReference type="GO" id="GO:0009443">
    <property type="term" value="P:pyridoxal 5'-phosphate salvage"/>
    <property type="evidence" value="ECO:0007669"/>
    <property type="project" value="InterPro"/>
</dbReference>
<dbReference type="EC" id="2.7.1.35" evidence="1"/>
<proteinExistence type="predicted"/>
<evidence type="ECO:0000259" key="6">
    <source>
        <dbReference type="Pfam" id="PF08543"/>
    </source>
</evidence>
<keyword evidence="5" id="KW-0067">ATP-binding</keyword>
<organism evidence="7 8">
    <name type="scientific">Paracoccus sulfuroxidans</name>
    <dbReference type="NCBI Taxonomy" id="384678"/>
    <lineage>
        <taxon>Bacteria</taxon>
        <taxon>Pseudomonadati</taxon>
        <taxon>Pseudomonadota</taxon>
        <taxon>Alphaproteobacteria</taxon>
        <taxon>Rhodobacterales</taxon>
        <taxon>Paracoccaceae</taxon>
        <taxon>Paracoccus</taxon>
    </lineage>
</organism>
<feature type="domain" description="Pyridoxamine kinase/Phosphomethylpyrimidine kinase" evidence="6">
    <location>
        <begin position="79"/>
        <end position="263"/>
    </location>
</feature>
<dbReference type="NCBIfam" id="TIGR00687">
    <property type="entry name" value="pyridox_kin"/>
    <property type="match status" value="1"/>
</dbReference>
<name>A0A562NNL8_9RHOB</name>
<dbReference type="PANTHER" id="PTHR10534">
    <property type="entry name" value="PYRIDOXAL KINASE"/>
    <property type="match status" value="1"/>
</dbReference>
<dbReference type="GO" id="GO:0005829">
    <property type="term" value="C:cytosol"/>
    <property type="evidence" value="ECO:0007669"/>
    <property type="project" value="TreeGrafter"/>
</dbReference>
<dbReference type="Pfam" id="PF08543">
    <property type="entry name" value="Phos_pyr_kin"/>
    <property type="match status" value="1"/>
</dbReference>
<dbReference type="RefSeq" id="WP_145397975.1">
    <property type="nucleotide sequence ID" value="NZ_VLKU01000006.1"/>
</dbReference>
<dbReference type="Gene3D" id="3.40.1190.20">
    <property type="match status" value="1"/>
</dbReference>
<dbReference type="GO" id="GO:0005524">
    <property type="term" value="F:ATP binding"/>
    <property type="evidence" value="ECO:0007669"/>
    <property type="project" value="UniProtKB-KW"/>
</dbReference>
<dbReference type="OrthoDB" id="9800808at2"/>
<dbReference type="GO" id="GO:0008478">
    <property type="term" value="F:pyridoxal kinase activity"/>
    <property type="evidence" value="ECO:0007669"/>
    <property type="project" value="UniProtKB-EC"/>
</dbReference>
<gene>
    <name evidence="7" type="ORF">IQ24_02163</name>
</gene>
<dbReference type="InterPro" id="IPR029056">
    <property type="entry name" value="Ribokinase-like"/>
</dbReference>
<dbReference type="EMBL" id="VLKU01000006">
    <property type="protein sequence ID" value="TWI33799.1"/>
    <property type="molecule type" value="Genomic_DNA"/>
</dbReference>
<dbReference type="CDD" id="cd01173">
    <property type="entry name" value="pyridoxal_pyridoxamine_kinase"/>
    <property type="match status" value="1"/>
</dbReference>
<sequence>MSRAKSVISIQSQVVHGHVGNSAAVFPMLAVGMEVAPIPTVLLSNTPNYPTVRGRSLPADLFADLLQGVRERGLPERADFIITGYIGSVEVAELTADFIAEAKALNPGLIYLCDPVMGDTGPGLYVPEAIAAIFRDRLLPMADLATPNLFEVEYLTGQPIASLQALSAAGQGLRLAKGAQLIATGCVLEDTAKGFLETVIVSGEGASRHAAPQLPVATSGTGDLFAGLLTAGLGDGKPLPEAVEFAQRLTGLALARAAELGTREVVLSGVDFRRALLSAGA</sequence>
<comment type="caution">
    <text evidence="7">The sequence shown here is derived from an EMBL/GenBank/DDBJ whole genome shotgun (WGS) entry which is preliminary data.</text>
</comment>
<evidence type="ECO:0000256" key="1">
    <source>
        <dbReference type="ARBA" id="ARBA00012104"/>
    </source>
</evidence>
<keyword evidence="8" id="KW-1185">Reference proteome</keyword>
<evidence type="ECO:0000256" key="4">
    <source>
        <dbReference type="ARBA" id="ARBA00022777"/>
    </source>
</evidence>
<dbReference type="InterPro" id="IPR013749">
    <property type="entry name" value="PM/HMP-P_kinase-1"/>
</dbReference>
<keyword evidence="3" id="KW-0547">Nucleotide-binding</keyword>
<dbReference type="InterPro" id="IPR004625">
    <property type="entry name" value="PyrdxlKinase"/>
</dbReference>
<evidence type="ECO:0000256" key="2">
    <source>
        <dbReference type="ARBA" id="ARBA00022679"/>
    </source>
</evidence>
<dbReference type="Proteomes" id="UP000316225">
    <property type="component" value="Unassembled WGS sequence"/>
</dbReference>
<accession>A0A562NNL8</accession>
<protein>
    <recommendedName>
        <fullName evidence="1">pyridoxal kinase</fullName>
        <ecNumber evidence="1">2.7.1.35</ecNumber>
    </recommendedName>
</protein>
<dbReference type="AlphaFoldDB" id="A0A562NNL8"/>
<evidence type="ECO:0000256" key="5">
    <source>
        <dbReference type="ARBA" id="ARBA00022840"/>
    </source>
</evidence>
<keyword evidence="2" id="KW-0808">Transferase</keyword>
<dbReference type="PANTHER" id="PTHR10534:SF2">
    <property type="entry name" value="PYRIDOXAL KINASE"/>
    <property type="match status" value="1"/>
</dbReference>
<evidence type="ECO:0000313" key="8">
    <source>
        <dbReference type="Proteomes" id="UP000316225"/>
    </source>
</evidence>
<evidence type="ECO:0000256" key="3">
    <source>
        <dbReference type="ARBA" id="ARBA00022741"/>
    </source>
</evidence>
<reference evidence="7 8" key="1">
    <citation type="journal article" date="2015" name="Stand. Genomic Sci.">
        <title>Genomic Encyclopedia of Bacterial and Archaeal Type Strains, Phase III: the genomes of soil and plant-associated and newly described type strains.</title>
        <authorList>
            <person name="Whitman W.B."/>
            <person name="Woyke T."/>
            <person name="Klenk H.P."/>
            <person name="Zhou Y."/>
            <person name="Lilburn T.G."/>
            <person name="Beck B.J."/>
            <person name="De Vos P."/>
            <person name="Vandamme P."/>
            <person name="Eisen J.A."/>
            <person name="Garrity G."/>
            <person name="Hugenholtz P."/>
            <person name="Kyrpides N.C."/>
        </authorList>
    </citation>
    <scope>NUCLEOTIDE SEQUENCE [LARGE SCALE GENOMIC DNA]</scope>
    <source>
        <strain evidence="7 8">CGMCC 1.5364</strain>
    </source>
</reference>
<keyword evidence="4 7" id="KW-0418">Kinase</keyword>
<evidence type="ECO:0000313" key="7">
    <source>
        <dbReference type="EMBL" id="TWI33799.1"/>
    </source>
</evidence>
<dbReference type="SUPFAM" id="SSF53613">
    <property type="entry name" value="Ribokinase-like"/>
    <property type="match status" value="1"/>
</dbReference>